<dbReference type="KEGG" id="fcy:FRACYDRAFT_247397"/>
<sequence>MNITTNNSTMICSFVVITLLLLLTVSSSGFIIINLNLSSSTRITRTTRTTTTTARQHSIITSLDHDGGSSAVSLEEKNKLYNAIYKNIQLVALELWKGDEITLATITDDAICANNNNTNTNNNNTTPLFSYSEGEATLEPTISFSEQCSYFKNRAIHTGCPAAQHSYGLLLWNGYSTTTTTTTTIGSSSSPRNSNSASSASASRSDARFSAKFHSAAALQHHIDGLAIMGGIIRTGTGIPKKFKNSELGIQIINYCAALGNPAGINKKAALFEASDNYMDAVQLYENTLVNNNGRRINALLLFNLGWCLIHGLRVDAVALAPDQGSEEAAWFLYKEYERDDPTEAQHWYDIAIDLGYYE</sequence>
<feature type="region of interest" description="Disordered" evidence="1">
    <location>
        <begin position="182"/>
        <end position="201"/>
    </location>
</feature>
<name>A0A1E7EX26_9STRA</name>
<dbReference type="Proteomes" id="UP000095751">
    <property type="component" value="Unassembled WGS sequence"/>
</dbReference>
<dbReference type="InParanoid" id="A0A1E7EX26"/>
<gene>
    <name evidence="2" type="ORF">FRACYDRAFT_247397</name>
</gene>
<evidence type="ECO:0000256" key="1">
    <source>
        <dbReference type="SAM" id="MobiDB-lite"/>
    </source>
</evidence>
<dbReference type="OrthoDB" id="46592at2759"/>
<proteinExistence type="predicted"/>
<protein>
    <submittedName>
        <fullName evidence="2">Uncharacterized protein</fullName>
    </submittedName>
</protein>
<dbReference type="EMBL" id="KV784372">
    <property type="protein sequence ID" value="OEU10365.1"/>
    <property type="molecule type" value="Genomic_DNA"/>
</dbReference>
<dbReference type="InterPro" id="IPR011990">
    <property type="entry name" value="TPR-like_helical_dom_sf"/>
</dbReference>
<reference evidence="2 3" key="1">
    <citation type="submission" date="2016-09" db="EMBL/GenBank/DDBJ databases">
        <title>Extensive genetic diversity and differential bi-allelic expression allows diatom success in the polar Southern Ocean.</title>
        <authorList>
            <consortium name="DOE Joint Genome Institute"/>
            <person name="Mock T."/>
            <person name="Otillar R.P."/>
            <person name="Strauss J."/>
            <person name="Dupont C."/>
            <person name="Frickenhaus S."/>
            <person name="Maumus F."/>
            <person name="Mcmullan M."/>
            <person name="Sanges R."/>
            <person name="Schmutz J."/>
            <person name="Toseland A."/>
            <person name="Valas R."/>
            <person name="Veluchamy A."/>
            <person name="Ward B.J."/>
            <person name="Allen A."/>
            <person name="Barry K."/>
            <person name="Falciatore A."/>
            <person name="Ferrante M."/>
            <person name="Fortunato A.E."/>
            <person name="Gloeckner G."/>
            <person name="Gruber A."/>
            <person name="Hipkin R."/>
            <person name="Janech M."/>
            <person name="Kroth P."/>
            <person name="Leese F."/>
            <person name="Lindquist E."/>
            <person name="Lyon B.R."/>
            <person name="Martin J."/>
            <person name="Mayer C."/>
            <person name="Parker M."/>
            <person name="Quesneville H."/>
            <person name="Raymond J."/>
            <person name="Uhlig C."/>
            <person name="Valentin K.U."/>
            <person name="Worden A.Z."/>
            <person name="Armbrust E.V."/>
            <person name="Bowler C."/>
            <person name="Green B."/>
            <person name="Moulton V."/>
            <person name="Van Oosterhout C."/>
            <person name="Grigoriev I."/>
        </authorList>
    </citation>
    <scope>NUCLEOTIDE SEQUENCE [LARGE SCALE GENOMIC DNA]</scope>
    <source>
        <strain evidence="2 3">CCMP1102</strain>
    </source>
</reference>
<accession>A0A1E7EX26</accession>
<evidence type="ECO:0000313" key="2">
    <source>
        <dbReference type="EMBL" id="OEU10365.1"/>
    </source>
</evidence>
<dbReference type="Gene3D" id="1.25.40.10">
    <property type="entry name" value="Tetratricopeptide repeat domain"/>
    <property type="match status" value="1"/>
</dbReference>
<evidence type="ECO:0000313" key="3">
    <source>
        <dbReference type="Proteomes" id="UP000095751"/>
    </source>
</evidence>
<keyword evidence="3" id="KW-1185">Reference proteome</keyword>
<dbReference type="SUPFAM" id="SSF81901">
    <property type="entry name" value="HCP-like"/>
    <property type="match status" value="1"/>
</dbReference>
<dbReference type="AlphaFoldDB" id="A0A1E7EX26"/>
<organism evidence="2 3">
    <name type="scientific">Fragilariopsis cylindrus CCMP1102</name>
    <dbReference type="NCBI Taxonomy" id="635003"/>
    <lineage>
        <taxon>Eukaryota</taxon>
        <taxon>Sar</taxon>
        <taxon>Stramenopiles</taxon>
        <taxon>Ochrophyta</taxon>
        <taxon>Bacillariophyta</taxon>
        <taxon>Bacillariophyceae</taxon>
        <taxon>Bacillariophycidae</taxon>
        <taxon>Bacillariales</taxon>
        <taxon>Bacillariaceae</taxon>
        <taxon>Fragilariopsis</taxon>
    </lineage>
</organism>